<dbReference type="PROSITE" id="PS00893">
    <property type="entry name" value="NUDIX_BOX"/>
    <property type="match status" value="1"/>
</dbReference>
<dbReference type="Gene3D" id="3.90.79.10">
    <property type="entry name" value="Nucleoside Triphosphate Pyrophosphohydrolase"/>
    <property type="match status" value="1"/>
</dbReference>
<dbReference type="InterPro" id="IPR000086">
    <property type="entry name" value="NUDIX_hydrolase_dom"/>
</dbReference>
<dbReference type="InterPro" id="IPR020084">
    <property type="entry name" value="NUDIX_hydrolase_CS"/>
</dbReference>
<evidence type="ECO:0000313" key="5">
    <source>
        <dbReference type="Proteomes" id="UP001180531"/>
    </source>
</evidence>
<dbReference type="InterPro" id="IPR015797">
    <property type="entry name" value="NUDIX_hydrolase-like_dom_sf"/>
</dbReference>
<dbReference type="Pfam" id="PF00293">
    <property type="entry name" value="NUDIX"/>
    <property type="match status" value="1"/>
</dbReference>
<comment type="cofactor">
    <cofactor evidence="1">
        <name>Mg(2+)</name>
        <dbReference type="ChEBI" id="CHEBI:18420"/>
    </cofactor>
</comment>
<dbReference type="Proteomes" id="UP001180531">
    <property type="component" value="Unassembled WGS sequence"/>
</dbReference>
<accession>A0ABU2T0I3</accession>
<evidence type="ECO:0000256" key="1">
    <source>
        <dbReference type="ARBA" id="ARBA00001946"/>
    </source>
</evidence>
<proteinExistence type="predicted"/>
<dbReference type="PROSITE" id="PS51462">
    <property type="entry name" value="NUDIX"/>
    <property type="match status" value="1"/>
</dbReference>
<reference evidence="4" key="1">
    <citation type="submission" date="2024-05" db="EMBL/GenBank/DDBJ databases">
        <title>30 novel species of actinomycetes from the DSMZ collection.</title>
        <authorList>
            <person name="Nouioui I."/>
        </authorList>
    </citation>
    <scope>NUCLEOTIDE SEQUENCE</scope>
    <source>
        <strain evidence="4">DSM 40473</strain>
    </source>
</reference>
<keyword evidence="2" id="KW-0378">Hydrolase</keyword>
<name>A0ABU2T0I3_9ACTN</name>
<keyword evidence="5" id="KW-1185">Reference proteome</keyword>
<evidence type="ECO:0000313" key="4">
    <source>
        <dbReference type="EMBL" id="MDT0453800.1"/>
    </source>
</evidence>
<evidence type="ECO:0000256" key="2">
    <source>
        <dbReference type="ARBA" id="ARBA00022801"/>
    </source>
</evidence>
<dbReference type="PANTHER" id="PTHR43046">
    <property type="entry name" value="GDP-MANNOSE MANNOSYL HYDROLASE"/>
    <property type="match status" value="1"/>
</dbReference>
<comment type="caution">
    <text evidence="4">The sequence shown here is derived from an EMBL/GenBank/DDBJ whole genome shotgun (WGS) entry which is preliminary data.</text>
</comment>
<organism evidence="4 5">
    <name type="scientific">Streptomyces hesseae</name>
    <dbReference type="NCBI Taxonomy" id="3075519"/>
    <lineage>
        <taxon>Bacteria</taxon>
        <taxon>Bacillati</taxon>
        <taxon>Actinomycetota</taxon>
        <taxon>Actinomycetes</taxon>
        <taxon>Kitasatosporales</taxon>
        <taxon>Streptomycetaceae</taxon>
        <taxon>Streptomyces</taxon>
    </lineage>
</organism>
<dbReference type="EMBL" id="JAVRFI010000037">
    <property type="protein sequence ID" value="MDT0453800.1"/>
    <property type="molecule type" value="Genomic_DNA"/>
</dbReference>
<gene>
    <name evidence="4" type="ORF">RM609_32700</name>
</gene>
<feature type="domain" description="Nudix hydrolase" evidence="3">
    <location>
        <begin position="11"/>
        <end position="154"/>
    </location>
</feature>
<dbReference type="PANTHER" id="PTHR43046:SF14">
    <property type="entry name" value="MUTT_NUDIX FAMILY PROTEIN"/>
    <property type="match status" value="1"/>
</dbReference>
<sequence>MTTQQPVDGFYLRNAASGLVVRDGHVLLVRGTWPDPESETYWLPGGGQHPGETLAACAEREVLEETGVRVTAGQMLMLREHIAGNHPESNIPRDTGHHRVEIVFWCEILHEPDTLGGTNHDDSQTGVEWVPLDKIASLPMIPPFLQRLLPGLAAQAAAGTAHSFYAGDVE</sequence>
<evidence type="ECO:0000259" key="3">
    <source>
        <dbReference type="PROSITE" id="PS51462"/>
    </source>
</evidence>
<dbReference type="SUPFAM" id="SSF55811">
    <property type="entry name" value="Nudix"/>
    <property type="match status" value="1"/>
</dbReference>
<protein>
    <submittedName>
        <fullName evidence="4">NUDIX domain-containing protein</fullName>
    </submittedName>
</protein>
<dbReference type="RefSeq" id="WP_311616012.1">
    <property type="nucleotide sequence ID" value="NZ_JAVRFI010000037.1"/>
</dbReference>